<feature type="transmembrane region" description="Helical" evidence="7">
    <location>
        <begin position="165"/>
        <end position="184"/>
    </location>
</feature>
<feature type="compositionally biased region" description="Low complexity" evidence="6">
    <location>
        <begin position="485"/>
        <end position="495"/>
    </location>
</feature>
<proteinExistence type="predicted"/>
<dbReference type="FunFam" id="1.20.1250.20:FF:000172">
    <property type="entry name" value="MFS multidrug resistance transporter"/>
    <property type="match status" value="1"/>
</dbReference>
<sequence length="511" mass="54151">MNTVTTTTIMADTEQQAEVKPDPPPYSGLTPARRRFILGLVSTAGFLGPLAGGIYLPALPVLEQDFRVNSIAINATVSVFMLLCAFAALFWSSFSDWKGRRPLYLIALAIYLAANILLAALPANFGALVFLRMVQAFGCSSVITLGAGTVADITEPAKRGFAMSIFLLGPNLGPTIGPVLGGVITGQASWRWTFGFLAIAVGATWLTMFFAFPETLRFRVGNGAMYANAPLLIFPPRLVSPLAPESERGPAPPKPSLKTFSRLLRYPPITIAAFYTALLFANYFAMAVGLSDVLVRRYGWSVTAVGGGYLALGVAIVSGSMLAGRFSDWRRARAVARKGPDGKVDPERRLVDQVWGAVVCVAGTVMYGWCVEKQVHPAAVLVATALVGLGMSSVMVVTFAFLTECAPQASAGAMALENMMRNPAAAITAVITPPLVATMGYGWYFTSFAIVVGVVFSSGAFALATWGPEWRKNPAIPPPAPAPAVVPEAAPTPSEESADDSSRADEKVSEP</sequence>
<feature type="transmembrane region" description="Helical" evidence="7">
    <location>
        <begin position="190"/>
        <end position="212"/>
    </location>
</feature>
<evidence type="ECO:0000256" key="5">
    <source>
        <dbReference type="ARBA" id="ARBA00023136"/>
    </source>
</evidence>
<dbReference type="GO" id="GO:0005886">
    <property type="term" value="C:plasma membrane"/>
    <property type="evidence" value="ECO:0007669"/>
    <property type="project" value="TreeGrafter"/>
</dbReference>
<dbReference type="Gene3D" id="1.20.1720.10">
    <property type="entry name" value="Multidrug resistance protein D"/>
    <property type="match status" value="1"/>
</dbReference>
<evidence type="ECO:0000256" key="7">
    <source>
        <dbReference type="SAM" id="Phobius"/>
    </source>
</evidence>
<comment type="subcellular location">
    <subcellularLocation>
        <location evidence="1">Membrane</location>
        <topology evidence="1">Multi-pass membrane protein</topology>
    </subcellularLocation>
</comment>
<evidence type="ECO:0000256" key="4">
    <source>
        <dbReference type="ARBA" id="ARBA00022989"/>
    </source>
</evidence>
<reference evidence="9" key="2">
    <citation type="submission" date="2023-05" db="EMBL/GenBank/DDBJ databases">
        <authorList>
            <consortium name="Lawrence Berkeley National Laboratory"/>
            <person name="Steindorff A."/>
            <person name="Hensen N."/>
            <person name="Bonometti L."/>
            <person name="Westerberg I."/>
            <person name="Brannstrom I.O."/>
            <person name="Guillou S."/>
            <person name="Cros-Aarteil S."/>
            <person name="Calhoun S."/>
            <person name="Haridas S."/>
            <person name="Kuo A."/>
            <person name="Mondo S."/>
            <person name="Pangilinan J."/>
            <person name="Riley R."/>
            <person name="Labutti K."/>
            <person name="Andreopoulos B."/>
            <person name="Lipzen A."/>
            <person name="Chen C."/>
            <person name="Yanf M."/>
            <person name="Daum C."/>
            <person name="Ng V."/>
            <person name="Clum A."/>
            <person name="Ohm R."/>
            <person name="Martin F."/>
            <person name="Silar P."/>
            <person name="Natvig D."/>
            <person name="Lalanne C."/>
            <person name="Gautier V."/>
            <person name="Ament-Velasquez S.L."/>
            <person name="Kruys A."/>
            <person name="Hutchinson M.I."/>
            <person name="Powell A.J."/>
            <person name="Barry K."/>
            <person name="Miller A.N."/>
            <person name="Grigoriev I.V."/>
            <person name="Debuchy R."/>
            <person name="Gladieux P."/>
            <person name="Thoren M.H."/>
            <person name="Johannesson H."/>
        </authorList>
    </citation>
    <scope>NUCLEOTIDE SEQUENCE</scope>
    <source>
        <strain evidence="9">PSN293</strain>
    </source>
</reference>
<feature type="compositionally biased region" description="Basic and acidic residues" evidence="6">
    <location>
        <begin position="500"/>
        <end position="511"/>
    </location>
</feature>
<evidence type="ECO:0000256" key="3">
    <source>
        <dbReference type="ARBA" id="ARBA00022692"/>
    </source>
</evidence>
<name>A0AAN6YCZ0_9PEZI</name>
<accession>A0AAN6YCZ0</accession>
<feature type="transmembrane region" description="Helical" evidence="7">
    <location>
        <begin position="36"/>
        <end position="59"/>
    </location>
</feature>
<feature type="transmembrane region" description="Helical" evidence="7">
    <location>
        <begin position="103"/>
        <end position="123"/>
    </location>
</feature>
<evidence type="ECO:0000313" key="10">
    <source>
        <dbReference type="Proteomes" id="UP001301769"/>
    </source>
</evidence>
<dbReference type="AlphaFoldDB" id="A0AAN6YCZ0"/>
<feature type="region of interest" description="Disordered" evidence="6">
    <location>
        <begin position="1"/>
        <end position="24"/>
    </location>
</feature>
<dbReference type="GO" id="GO:0005275">
    <property type="term" value="F:amine transmembrane transporter activity"/>
    <property type="evidence" value="ECO:0007669"/>
    <property type="project" value="TreeGrafter"/>
</dbReference>
<feature type="compositionally biased region" description="Polar residues" evidence="6">
    <location>
        <begin position="1"/>
        <end position="16"/>
    </location>
</feature>
<keyword evidence="3 7" id="KW-0812">Transmembrane</keyword>
<feature type="compositionally biased region" description="Pro residues" evidence="6">
    <location>
        <begin position="475"/>
        <end position="484"/>
    </location>
</feature>
<keyword evidence="5 7" id="KW-0472">Membrane</keyword>
<dbReference type="SUPFAM" id="SSF103473">
    <property type="entry name" value="MFS general substrate transporter"/>
    <property type="match status" value="1"/>
</dbReference>
<dbReference type="InterPro" id="IPR011701">
    <property type="entry name" value="MFS"/>
</dbReference>
<organism evidence="9 10">
    <name type="scientific">Rhypophila decipiens</name>
    <dbReference type="NCBI Taxonomy" id="261697"/>
    <lineage>
        <taxon>Eukaryota</taxon>
        <taxon>Fungi</taxon>
        <taxon>Dikarya</taxon>
        <taxon>Ascomycota</taxon>
        <taxon>Pezizomycotina</taxon>
        <taxon>Sordariomycetes</taxon>
        <taxon>Sordariomycetidae</taxon>
        <taxon>Sordariales</taxon>
        <taxon>Naviculisporaceae</taxon>
        <taxon>Rhypophila</taxon>
    </lineage>
</organism>
<dbReference type="Pfam" id="PF07690">
    <property type="entry name" value="MFS_1"/>
    <property type="match status" value="1"/>
</dbReference>
<evidence type="ECO:0000256" key="6">
    <source>
        <dbReference type="SAM" id="MobiDB-lite"/>
    </source>
</evidence>
<dbReference type="InterPro" id="IPR020846">
    <property type="entry name" value="MFS_dom"/>
</dbReference>
<feature type="transmembrane region" description="Helical" evidence="7">
    <location>
        <begin position="375"/>
        <end position="402"/>
    </location>
</feature>
<dbReference type="Proteomes" id="UP001301769">
    <property type="component" value="Unassembled WGS sequence"/>
</dbReference>
<gene>
    <name evidence="9" type="ORF">QBC37DRAFT_456018</name>
</gene>
<keyword evidence="10" id="KW-1185">Reference proteome</keyword>
<dbReference type="InterPro" id="IPR036259">
    <property type="entry name" value="MFS_trans_sf"/>
</dbReference>
<feature type="transmembrane region" description="Helical" evidence="7">
    <location>
        <begin position="263"/>
        <end position="286"/>
    </location>
</feature>
<feature type="transmembrane region" description="Helical" evidence="7">
    <location>
        <begin position="448"/>
        <end position="466"/>
    </location>
</feature>
<feature type="transmembrane region" description="Helical" evidence="7">
    <location>
        <begin position="298"/>
        <end position="323"/>
    </location>
</feature>
<reference evidence="9" key="1">
    <citation type="journal article" date="2023" name="Mol. Phylogenet. Evol.">
        <title>Genome-scale phylogeny and comparative genomics of the fungal order Sordariales.</title>
        <authorList>
            <person name="Hensen N."/>
            <person name="Bonometti L."/>
            <person name="Westerberg I."/>
            <person name="Brannstrom I.O."/>
            <person name="Guillou S."/>
            <person name="Cros-Aarteil S."/>
            <person name="Calhoun S."/>
            <person name="Haridas S."/>
            <person name="Kuo A."/>
            <person name="Mondo S."/>
            <person name="Pangilinan J."/>
            <person name="Riley R."/>
            <person name="LaButti K."/>
            <person name="Andreopoulos B."/>
            <person name="Lipzen A."/>
            <person name="Chen C."/>
            <person name="Yan M."/>
            <person name="Daum C."/>
            <person name="Ng V."/>
            <person name="Clum A."/>
            <person name="Steindorff A."/>
            <person name="Ohm R.A."/>
            <person name="Martin F."/>
            <person name="Silar P."/>
            <person name="Natvig D.O."/>
            <person name="Lalanne C."/>
            <person name="Gautier V."/>
            <person name="Ament-Velasquez S.L."/>
            <person name="Kruys A."/>
            <person name="Hutchinson M.I."/>
            <person name="Powell A.J."/>
            <person name="Barry K."/>
            <person name="Miller A.N."/>
            <person name="Grigoriev I.V."/>
            <person name="Debuchy R."/>
            <person name="Gladieux P."/>
            <person name="Hiltunen Thoren M."/>
            <person name="Johannesson H."/>
        </authorList>
    </citation>
    <scope>NUCLEOTIDE SEQUENCE</scope>
    <source>
        <strain evidence="9">PSN293</strain>
    </source>
</reference>
<feature type="transmembrane region" description="Helical" evidence="7">
    <location>
        <begin position="350"/>
        <end position="369"/>
    </location>
</feature>
<evidence type="ECO:0000256" key="2">
    <source>
        <dbReference type="ARBA" id="ARBA00022448"/>
    </source>
</evidence>
<evidence type="ECO:0000256" key="1">
    <source>
        <dbReference type="ARBA" id="ARBA00004141"/>
    </source>
</evidence>
<dbReference type="Gene3D" id="1.20.1250.20">
    <property type="entry name" value="MFS general substrate transporter like domains"/>
    <property type="match status" value="1"/>
</dbReference>
<feature type="region of interest" description="Disordered" evidence="6">
    <location>
        <begin position="472"/>
        <end position="511"/>
    </location>
</feature>
<dbReference type="PANTHER" id="PTHR23502">
    <property type="entry name" value="MAJOR FACILITATOR SUPERFAMILY"/>
    <property type="match status" value="1"/>
</dbReference>
<keyword evidence="2" id="KW-0813">Transport</keyword>
<keyword evidence="4 7" id="KW-1133">Transmembrane helix</keyword>
<dbReference type="PANTHER" id="PTHR23502:SF21">
    <property type="entry name" value="DITYROSINE TRANSPORTER 1"/>
    <property type="match status" value="1"/>
</dbReference>
<feature type="domain" description="Major facilitator superfamily (MFS) profile" evidence="8">
    <location>
        <begin position="37"/>
        <end position="471"/>
    </location>
</feature>
<feature type="transmembrane region" description="Helical" evidence="7">
    <location>
        <begin position="71"/>
        <end position="91"/>
    </location>
</feature>
<dbReference type="EMBL" id="MU858070">
    <property type="protein sequence ID" value="KAK4216311.1"/>
    <property type="molecule type" value="Genomic_DNA"/>
</dbReference>
<protein>
    <submittedName>
        <fullName evidence="9">Major facilitator superfamily domain-containing protein</fullName>
    </submittedName>
</protein>
<dbReference type="PROSITE" id="PS50850">
    <property type="entry name" value="MFS"/>
    <property type="match status" value="1"/>
</dbReference>
<evidence type="ECO:0000313" key="9">
    <source>
        <dbReference type="EMBL" id="KAK4216311.1"/>
    </source>
</evidence>
<evidence type="ECO:0000259" key="8">
    <source>
        <dbReference type="PROSITE" id="PS50850"/>
    </source>
</evidence>
<comment type="caution">
    <text evidence="9">The sequence shown here is derived from an EMBL/GenBank/DDBJ whole genome shotgun (WGS) entry which is preliminary data.</text>
</comment>